<dbReference type="EMBL" id="BGZK01002007">
    <property type="protein sequence ID" value="GBP89536.1"/>
    <property type="molecule type" value="Genomic_DNA"/>
</dbReference>
<dbReference type="AlphaFoldDB" id="A0A4C1ZM11"/>
<dbReference type="Proteomes" id="UP000299102">
    <property type="component" value="Unassembled WGS sequence"/>
</dbReference>
<proteinExistence type="predicted"/>
<keyword evidence="3" id="KW-1185">Reference proteome</keyword>
<evidence type="ECO:0000256" key="1">
    <source>
        <dbReference type="SAM" id="MobiDB-lite"/>
    </source>
</evidence>
<protein>
    <submittedName>
        <fullName evidence="2">Uncharacterized protein</fullName>
    </submittedName>
</protein>
<evidence type="ECO:0000313" key="2">
    <source>
        <dbReference type="EMBL" id="GBP89536.1"/>
    </source>
</evidence>
<evidence type="ECO:0000313" key="3">
    <source>
        <dbReference type="Proteomes" id="UP000299102"/>
    </source>
</evidence>
<gene>
    <name evidence="2" type="ORF">EVAR_55214_1</name>
</gene>
<organism evidence="2 3">
    <name type="scientific">Eumeta variegata</name>
    <name type="common">Bagworm moth</name>
    <name type="synonym">Eumeta japonica</name>
    <dbReference type="NCBI Taxonomy" id="151549"/>
    <lineage>
        <taxon>Eukaryota</taxon>
        <taxon>Metazoa</taxon>
        <taxon>Ecdysozoa</taxon>
        <taxon>Arthropoda</taxon>
        <taxon>Hexapoda</taxon>
        <taxon>Insecta</taxon>
        <taxon>Pterygota</taxon>
        <taxon>Neoptera</taxon>
        <taxon>Endopterygota</taxon>
        <taxon>Lepidoptera</taxon>
        <taxon>Glossata</taxon>
        <taxon>Ditrysia</taxon>
        <taxon>Tineoidea</taxon>
        <taxon>Psychidae</taxon>
        <taxon>Oiketicinae</taxon>
        <taxon>Eumeta</taxon>
    </lineage>
</organism>
<feature type="compositionally biased region" description="Basic residues" evidence="1">
    <location>
        <begin position="1"/>
        <end position="16"/>
    </location>
</feature>
<reference evidence="2 3" key="1">
    <citation type="journal article" date="2019" name="Commun. Biol.">
        <title>The bagworm genome reveals a unique fibroin gene that provides high tensile strength.</title>
        <authorList>
            <person name="Kono N."/>
            <person name="Nakamura H."/>
            <person name="Ohtoshi R."/>
            <person name="Tomita M."/>
            <person name="Numata K."/>
            <person name="Arakawa K."/>
        </authorList>
    </citation>
    <scope>NUCLEOTIDE SEQUENCE [LARGE SCALE GENOMIC DNA]</scope>
</reference>
<sequence length="75" mass="8551">MRMSKARGHRDRGKLKAQRDTERAACTGRARVGRVWNPGSDQWLHGTHTWVDDNINEPNLKKNCDTPRAPTVVKT</sequence>
<accession>A0A4C1ZM11</accession>
<feature type="region of interest" description="Disordered" evidence="1">
    <location>
        <begin position="1"/>
        <end position="24"/>
    </location>
</feature>
<comment type="caution">
    <text evidence="2">The sequence shown here is derived from an EMBL/GenBank/DDBJ whole genome shotgun (WGS) entry which is preliminary data.</text>
</comment>
<name>A0A4C1ZM11_EUMVA</name>